<evidence type="ECO:0000259" key="2">
    <source>
        <dbReference type="Pfam" id="PF00589"/>
    </source>
</evidence>
<feature type="domain" description="Tyr recombinase" evidence="2">
    <location>
        <begin position="167"/>
        <end position="296"/>
    </location>
</feature>
<evidence type="ECO:0000256" key="1">
    <source>
        <dbReference type="ARBA" id="ARBA00023172"/>
    </source>
</evidence>
<dbReference type="RefSeq" id="WP_003468817.1">
    <property type="nucleotide sequence ID" value="NZ_APML01000032.1"/>
</dbReference>
<dbReference type="InterPro" id="IPR002104">
    <property type="entry name" value="Integrase_catalytic"/>
</dbReference>
<dbReference type="InterPro" id="IPR011010">
    <property type="entry name" value="DNA_brk_join_enz"/>
</dbReference>
<dbReference type="AlphaFoldDB" id="N4WQK5"/>
<dbReference type="Gene3D" id="1.10.443.10">
    <property type="entry name" value="Intergrase catalytic core"/>
    <property type="match status" value="1"/>
</dbReference>
<dbReference type="GO" id="GO:0003677">
    <property type="term" value="F:DNA binding"/>
    <property type="evidence" value="ECO:0007669"/>
    <property type="project" value="InterPro"/>
</dbReference>
<dbReference type="InterPro" id="IPR013762">
    <property type="entry name" value="Integrase-like_cat_sf"/>
</dbReference>
<evidence type="ECO:0000313" key="3">
    <source>
        <dbReference type="EMBL" id="ENH96740.1"/>
    </source>
</evidence>
<dbReference type="Proteomes" id="UP000012283">
    <property type="component" value="Unassembled WGS sequence"/>
</dbReference>
<reference evidence="3 4" key="1">
    <citation type="submission" date="2013-03" db="EMBL/GenBank/DDBJ databases">
        <title>Draft genome sequence of Gracibacillus halophilus YIM-C55.5, a moderately halophilic and thermophilic organism from the Xiaochaidamu salt lake.</title>
        <authorList>
            <person name="Sugumar T."/>
            <person name="Polireddy D.R."/>
            <person name="Antony A."/>
            <person name="Madhava Y.R."/>
            <person name="Sivakumar N."/>
        </authorList>
    </citation>
    <scope>NUCLEOTIDE SEQUENCE [LARGE SCALE GENOMIC DNA]</scope>
    <source>
        <strain evidence="3 4">YIM-C55.5</strain>
    </source>
</reference>
<gene>
    <name evidence="3" type="ORF">J416_09189</name>
</gene>
<evidence type="ECO:0000313" key="4">
    <source>
        <dbReference type="Proteomes" id="UP000012283"/>
    </source>
</evidence>
<organism evidence="3 4">
    <name type="scientific">Gracilibacillus halophilus YIM-C55.5</name>
    <dbReference type="NCBI Taxonomy" id="1308866"/>
    <lineage>
        <taxon>Bacteria</taxon>
        <taxon>Bacillati</taxon>
        <taxon>Bacillota</taxon>
        <taxon>Bacilli</taxon>
        <taxon>Bacillales</taxon>
        <taxon>Bacillaceae</taxon>
        <taxon>Gracilibacillus</taxon>
    </lineage>
</organism>
<keyword evidence="1" id="KW-0233">DNA recombination</keyword>
<dbReference type="GO" id="GO:0006310">
    <property type="term" value="P:DNA recombination"/>
    <property type="evidence" value="ECO:0007669"/>
    <property type="project" value="UniProtKB-KW"/>
</dbReference>
<protein>
    <recommendedName>
        <fullName evidence="2">Tyr recombinase domain-containing protein</fullName>
    </recommendedName>
</protein>
<dbReference type="EMBL" id="APML01000032">
    <property type="protein sequence ID" value="ENH96740.1"/>
    <property type="molecule type" value="Genomic_DNA"/>
</dbReference>
<sequence>MLNIDDIMNRFFEQKSIYYLNHVNAFIDYLKHDGMNVSNMEIHLQGIRSYDIIKSLDFYIEKNNITAIDTAQRYSSAVKEFLLFLYENYQVTNQELNYELYIPPFKDKSYRGQVNKHINKLEKEGILNKSTSFQNFDTLEINNLLNECNQILNSRESYLMAQKKQVYFNKYRSAIMIKIILLMGITYREIIKMKINDISLENNYVKINGFIVRIPINLLKQLRQYINLLQSLNTKERIENLFIEFNGDRISSQTSTTSNFINSLLGRGDLTGLIKYITTSMINEGINETIIKQVTGISDVLYSECHNIVYNSARSIRHFDSKIRNLEMFDQI</sequence>
<name>N4WQK5_9BACI</name>
<comment type="caution">
    <text evidence="3">The sequence shown here is derived from an EMBL/GenBank/DDBJ whole genome shotgun (WGS) entry which is preliminary data.</text>
</comment>
<dbReference type="Pfam" id="PF00589">
    <property type="entry name" value="Phage_integrase"/>
    <property type="match status" value="1"/>
</dbReference>
<dbReference type="STRING" id="1308866.J416_09189"/>
<accession>N4WQK5</accession>
<dbReference type="SUPFAM" id="SSF56349">
    <property type="entry name" value="DNA breaking-rejoining enzymes"/>
    <property type="match status" value="1"/>
</dbReference>
<dbReference type="GO" id="GO:0015074">
    <property type="term" value="P:DNA integration"/>
    <property type="evidence" value="ECO:0007669"/>
    <property type="project" value="InterPro"/>
</dbReference>
<dbReference type="PATRIC" id="fig|1308866.3.peg.1859"/>
<dbReference type="eggNOG" id="ENOG50348AB">
    <property type="taxonomic scope" value="Bacteria"/>
</dbReference>
<keyword evidence="4" id="KW-1185">Reference proteome</keyword>
<proteinExistence type="predicted"/>